<dbReference type="InterPro" id="IPR040202">
    <property type="entry name" value="Brl1/Brr6"/>
</dbReference>
<dbReference type="GeneID" id="91101460"/>
<dbReference type="InterPro" id="IPR018767">
    <property type="entry name" value="Brl1/Brr6_dom"/>
</dbReference>
<keyword evidence="2" id="KW-1133">Transmembrane helix</keyword>
<feature type="transmembrane region" description="Helical" evidence="2">
    <location>
        <begin position="348"/>
        <end position="367"/>
    </location>
</feature>
<feature type="compositionally biased region" description="Basic and acidic residues" evidence="1">
    <location>
        <begin position="137"/>
        <end position="170"/>
    </location>
</feature>
<dbReference type="SMART" id="SM01042">
    <property type="entry name" value="Brr6_like_C_C"/>
    <property type="match status" value="1"/>
</dbReference>
<dbReference type="KEGG" id="ker:91101460"/>
<feature type="transmembrane region" description="Helical" evidence="2">
    <location>
        <begin position="235"/>
        <end position="260"/>
    </location>
</feature>
<gene>
    <name evidence="4" type="ORF">V865_002656</name>
</gene>
<dbReference type="GO" id="GO:0031965">
    <property type="term" value="C:nuclear membrane"/>
    <property type="evidence" value="ECO:0007669"/>
    <property type="project" value="InterPro"/>
</dbReference>
<dbReference type="EMBL" id="CP144089">
    <property type="protein sequence ID" value="WWD04586.1"/>
    <property type="molecule type" value="Genomic_DNA"/>
</dbReference>
<evidence type="ECO:0000313" key="4">
    <source>
        <dbReference type="EMBL" id="WWD04586.1"/>
    </source>
</evidence>
<feature type="region of interest" description="Disordered" evidence="1">
    <location>
        <begin position="119"/>
        <end position="215"/>
    </location>
</feature>
<dbReference type="GO" id="GO:0055088">
    <property type="term" value="P:lipid homeostasis"/>
    <property type="evidence" value="ECO:0007669"/>
    <property type="project" value="InterPro"/>
</dbReference>
<name>A0AAX4KDC3_9TREE</name>
<evidence type="ECO:0000256" key="1">
    <source>
        <dbReference type="SAM" id="MobiDB-lite"/>
    </source>
</evidence>
<keyword evidence="2" id="KW-0472">Membrane</keyword>
<feature type="transmembrane region" description="Helical" evidence="2">
    <location>
        <begin position="323"/>
        <end position="342"/>
    </location>
</feature>
<dbReference type="PANTHER" id="PTHR28136">
    <property type="entry name" value="NUCLEUS EXPORT PROTEIN BRR6"/>
    <property type="match status" value="1"/>
</dbReference>
<dbReference type="PANTHER" id="PTHR28136:SF1">
    <property type="entry name" value="NUCLEUS EXPORT PROTEIN BRL1"/>
    <property type="match status" value="1"/>
</dbReference>
<protein>
    <recommendedName>
        <fullName evidence="3">Brl1/Brr6 domain-containing protein</fullName>
    </recommendedName>
</protein>
<sequence length="435" mass="49025">MDEDSYTYEPRDKSGPMDIDQNYDTSRLDAFNFVGMGLGEDGPARKRLHSELDRAIPFNPHPASGFAHFTNPSSDSAPLLLAALNTPRKAPSYDPSQWYNTAPRTPAATSLATQLDVDMDSPARGLSTPAKAAETPLKGKEATVEDEKEHDQENRDEKDRDRDEQNEPPRKYAKGAVTRTNKKREKAKKEQGRSEQGVSVRHSDSSTPSYSKSEHHYNVHMTPPALRHSEIPALLLGYLQFAVNASIVLFCLYLGIQFVLTVRRDVKDKMQEHSVEILQEIAECTNLYLTNRCDPALRVPAMEAPCKAWDACMNRDPTMVGRINIIAETFAGVINSFVDPISWKTMSFTLVTLSFLIILTNSALFNLRAKASHHDSSPPSNNFWPPQSHFMPQLPPHMPHPQHHMLQPHQQQDPMPHDGTRQIGWTGEEKKKGWW</sequence>
<evidence type="ECO:0000256" key="2">
    <source>
        <dbReference type="SAM" id="Phobius"/>
    </source>
</evidence>
<reference evidence="4 5" key="1">
    <citation type="submission" date="2024-01" db="EMBL/GenBank/DDBJ databases">
        <title>Comparative genomics of Cryptococcus and Kwoniella reveals pathogenesis evolution and contrasting modes of karyotype evolution via chromosome fusion or intercentromeric recombination.</title>
        <authorList>
            <person name="Coelho M.A."/>
            <person name="David-Palma M."/>
            <person name="Shea T."/>
            <person name="Bowers K."/>
            <person name="McGinley-Smith S."/>
            <person name="Mohammad A.W."/>
            <person name="Gnirke A."/>
            <person name="Yurkov A.M."/>
            <person name="Nowrousian M."/>
            <person name="Sun S."/>
            <person name="Cuomo C.A."/>
            <person name="Heitman J."/>
        </authorList>
    </citation>
    <scope>NUCLEOTIDE SEQUENCE [LARGE SCALE GENOMIC DNA]</scope>
    <source>
        <strain evidence="4 5">PYCC6329</strain>
    </source>
</reference>
<dbReference type="Proteomes" id="UP001358614">
    <property type="component" value="Chromosome 1"/>
</dbReference>
<evidence type="ECO:0000259" key="3">
    <source>
        <dbReference type="SMART" id="SM01042"/>
    </source>
</evidence>
<dbReference type="RefSeq" id="XP_066082553.1">
    <property type="nucleotide sequence ID" value="XM_066226456.1"/>
</dbReference>
<proteinExistence type="predicted"/>
<keyword evidence="2" id="KW-0812">Transmembrane</keyword>
<feature type="domain" description="Brl1/Brr6" evidence="3">
    <location>
        <begin position="235"/>
        <end position="368"/>
    </location>
</feature>
<dbReference type="AlphaFoldDB" id="A0AAX4KDC3"/>
<dbReference type="GO" id="GO:0006998">
    <property type="term" value="P:nuclear envelope organization"/>
    <property type="evidence" value="ECO:0007669"/>
    <property type="project" value="InterPro"/>
</dbReference>
<keyword evidence="5" id="KW-1185">Reference proteome</keyword>
<accession>A0AAX4KDC3</accession>
<dbReference type="Pfam" id="PF10104">
    <property type="entry name" value="Brr6_like_C_C"/>
    <property type="match status" value="1"/>
</dbReference>
<feature type="compositionally biased region" description="Low complexity" evidence="1">
    <location>
        <begin position="404"/>
        <end position="414"/>
    </location>
</feature>
<organism evidence="4 5">
    <name type="scientific">Kwoniella europaea PYCC6329</name>
    <dbReference type="NCBI Taxonomy" id="1423913"/>
    <lineage>
        <taxon>Eukaryota</taxon>
        <taxon>Fungi</taxon>
        <taxon>Dikarya</taxon>
        <taxon>Basidiomycota</taxon>
        <taxon>Agaricomycotina</taxon>
        <taxon>Tremellomycetes</taxon>
        <taxon>Tremellales</taxon>
        <taxon>Cryptococcaceae</taxon>
        <taxon>Kwoniella</taxon>
    </lineage>
</organism>
<feature type="region of interest" description="Disordered" evidence="1">
    <location>
        <begin position="1"/>
        <end position="21"/>
    </location>
</feature>
<feature type="region of interest" description="Disordered" evidence="1">
    <location>
        <begin position="376"/>
        <end position="418"/>
    </location>
</feature>
<evidence type="ECO:0000313" key="5">
    <source>
        <dbReference type="Proteomes" id="UP001358614"/>
    </source>
</evidence>